<protein>
    <submittedName>
        <fullName evidence="3">Uncharacterized protein</fullName>
    </submittedName>
</protein>
<keyword evidence="4" id="KW-1185">Reference proteome</keyword>
<gene>
    <name evidence="3" type="ORF">KC19_2G005300</name>
</gene>
<comment type="caution">
    <text evidence="3">The sequence shown here is derived from an EMBL/GenBank/DDBJ whole genome shotgun (WGS) entry which is preliminary data.</text>
</comment>
<feature type="coiled-coil region" evidence="1">
    <location>
        <begin position="30"/>
        <end position="109"/>
    </location>
</feature>
<accession>A0A8T0IRS9</accession>
<evidence type="ECO:0000313" key="4">
    <source>
        <dbReference type="Proteomes" id="UP000822688"/>
    </source>
</evidence>
<evidence type="ECO:0000313" key="3">
    <source>
        <dbReference type="EMBL" id="KAG0585358.1"/>
    </source>
</evidence>
<sequence length="150" mass="17142">MDHQEEPVVDFPTGSVGTRIQPGPAGLGDQEDITKEVDQLVQQLQVALAQASRVQMLQGQEDRSRPTYQVLLTTRQAQEEQIQQLTDQLQQAQHQLVVLQEDQDRERQTWVDQGVQAEAVRARRLELEARTSASYECSRDQVSGFTWWVQ</sequence>
<feature type="region of interest" description="Disordered" evidence="2">
    <location>
        <begin position="1"/>
        <end position="30"/>
    </location>
</feature>
<evidence type="ECO:0000256" key="1">
    <source>
        <dbReference type="SAM" id="Coils"/>
    </source>
</evidence>
<dbReference type="EMBL" id="CM026422">
    <property type="protein sequence ID" value="KAG0585358.1"/>
    <property type="molecule type" value="Genomic_DNA"/>
</dbReference>
<reference evidence="3" key="1">
    <citation type="submission" date="2020-06" db="EMBL/GenBank/DDBJ databases">
        <title>WGS assembly of Ceratodon purpureus strain R40.</title>
        <authorList>
            <person name="Carey S.B."/>
            <person name="Jenkins J."/>
            <person name="Shu S."/>
            <person name="Lovell J.T."/>
            <person name="Sreedasyam A."/>
            <person name="Maumus F."/>
            <person name="Tiley G.P."/>
            <person name="Fernandez-Pozo N."/>
            <person name="Barry K."/>
            <person name="Chen C."/>
            <person name="Wang M."/>
            <person name="Lipzen A."/>
            <person name="Daum C."/>
            <person name="Saski C.A."/>
            <person name="Payton A.C."/>
            <person name="Mcbreen J.C."/>
            <person name="Conrad R.E."/>
            <person name="Kollar L.M."/>
            <person name="Olsson S."/>
            <person name="Huttunen S."/>
            <person name="Landis J.B."/>
            <person name="Wickett N.J."/>
            <person name="Johnson M.G."/>
            <person name="Rensing S.A."/>
            <person name="Grimwood J."/>
            <person name="Schmutz J."/>
            <person name="Mcdaniel S.F."/>
        </authorList>
    </citation>
    <scope>NUCLEOTIDE SEQUENCE</scope>
    <source>
        <strain evidence="3">R40</strain>
    </source>
</reference>
<keyword evidence="1" id="KW-0175">Coiled coil</keyword>
<organism evidence="3 4">
    <name type="scientific">Ceratodon purpureus</name>
    <name type="common">Fire moss</name>
    <name type="synonym">Dicranum purpureum</name>
    <dbReference type="NCBI Taxonomy" id="3225"/>
    <lineage>
        <taxon>Eukaryota</taxon>
        <taxon>Viridiplantae</taxon>
        <taxon>Streptophyta</taxon>
        <taxon>Embryophyta</taxon>
        <taxon>Bryophyta</taxon>
        <taxon>Bryophytina</taxon>
        <taxon>Bryopsida</taxon>
        <taxon>Dicranidae</taxon>
        <taxon>Pseudoditrichales</taxon>
        <taxon>Ditrichaceae</taxon>
        <taxon>Ceratodon</taxon>
    </lineage>
</organism>
<proteinExistence type="predicted"/>
<evidence type="ECO:0000256" key="2">
    <source>
        <dbReference type="SAM" id="MobiDB-lite"/>
    </source>
</evidence>
<dbReference type="Proteomes" id="UP000822688">
    <property type="component" value="Chromosome 2"/>
</dbReference>
<dbReference type="AlphaFoldDB" id="A0A8T0IRS9"/>
<name>A0A8T0IRS9_CERPU</name>